<dbReference type="Proteomes" id="UP000284220">
    <property type="component" value="Unassembled WGS sequence"/>
</dbReference>
<dbReference type="AlphaFoldDB" id="A0A414SKE4"/>
<comment type="caution">
    <text evidence="1">The sequence shown here is derived from an EMBL/GenBank/DDBJ whole genome shotgun (WGS) entry which is preliminary data.</text>
</comment>
<protein>
    <submittedName>
        <fullName evidence="1">Uncharacterized protein</fullName>
    </submittedName>
</protein>
<sequence>MGLAKSGILSEVEFYKMIMLPYEDQPDYLLCDDFKWIENEFFVWIRHDRIEDFVDYFVTKFGKECFDYKSTKADLTIDHVIINMTDLIGHAVDIESVFPKDPRTFSEKIDDHIMWG</sequence>
<evidence type="ECO:0000313" key="1">
    <source>
        <dbReference type="EMBL" id="RHG20054.1"/>
    </source>
</evidence>
<accession>A0A414SKE4</accession>
<dbReference type="RefSeq" id="WP_118197376.1">
    <property type="nucleotide sequence ID" value="NZ_QRHZ01000001.1"/>
</dbReference>
<reference evidence="1 2" key="1">
    <citation type="submission" date="2018-08" db="EMBL/GenBank/DDBJ databases">
        <title>A genome reference for cultivated species of the human gut microbiota.</title>
        <authorList>
            <person name="Zou Y."/>
            <person name="Xue W."/>
            <person name="Luo G."/>
        </authorList>
    </citation>
    <scope>NUCLEOTIDE SEQUENCE [LARGE SCALE GENOMIC DNA]</scope>
    <source>
        <strain evidence="1 2">AM22-9LB</strain>
    </source>
</reference>
<evidence type="ECO:0000313" key="2">
    <source>
        <dbReference type="Proteomes" id="UP000284220"/>
    </source>
</evidence>
<proteinExistence type="predicted"/>
<organism evidence="1 2">
    <name type="scientific">Blautia obeum</name>
    <dbReference type="NCBI Taxonomy" id="40520"/>
    <lineage>
        <taxon>Bacteria</taxon>
        <taxon>Bacillati</taxon>
        <taxon>Bacillota</taxon>
        <taxon>Clostridia</taxon>
        <taxon>Lachnospirales</taxon>
        <taxon>Lachnospiraceae</taxon>
        <taxon>Blautia</taxon>
    </lineage>
</organism>
<dbReference type="EMBL" id="QRHZ01000001">
    <property type="protein sequence ID" value="RHG20054.1"/>
    <property type="molecule type" value="Genomic_DNA"/>
</dbReference>
<gene>
    <name evidence="1" type="ORF">DW272_02285</name>
</gene>
<name>A0A414SKE4_9FIRM</name>